<accession>A0A1J8R3U6</accession>
<sequence>MPWLWRISSRHNHNRCV</sequence>
<keyword evidence="2" id="KW-1185">Reference proteome</keyword>
<name>A0A1J8R3U6_9AGAM</name>
<evidence type="ECO:0000313" key="2">
    <source>
        <dbReference type="Proteomes" id="UP000183567"/>
    </source>
</evidence>
<dbReference type="Proteomes" id="UP000183567">
    <property type="component" value="Unassembled WGS sequence"/>
</dbReference>
<dbReference type="EMBL" id="LVVM01000625">
    <property type="protein sequence ID" value="OJA20313.1"/>
    <property type="molecule type" value="Genomic_DNA"/>
</dbReference>
<comment type="caution">
    <text evidence="1">The sequence shown here is derived from an EMBL/GenBank/DDBJ whole genome shotgun (WGS) entry which is preliminary data.</text>
</comment>
<gene>
    <name evidence="1" type="ORF">AZE42_13521</name>
</gene>
<reference evidence="1 2" key="1">
    <citation type="submission" date="2016-03" db="EMBL/GenBank/DDBJ databases">
        <title>Comparative genomics of the ectomycorrhizal sister species Rhizopogon vinicolor and Rhizopogon vesiculosus (Basidiomycota: Boletales) reveals a divergence of the mating type B locus.</title>
        <authorList>
            <person name="Mujic A.B."/>
            <person name="Kuo A."/>
            <person name="Tritt A."/>
            <person name="Lipzen A."/>
            <person name="Chen C."/>
            <person name="Johnson J."/>
            <person name="Sharma A."/>
            <person name="Barry K."/>
            <person name="Grigoriev I.V."/>
            <person name="Spatafora J.W."/>
        </authorList>
    </citation>
    <scope>NUCLEOTIDE SEQUENCE [LARGE SCALE GENOMIC DNA]</scope>
    <source>
        <strain evidence="1 2">AM-OR11-056</strain>
    </source>
</reference>
<organism evidence="1 2">
    <name type="scientific">Rhizopogon vesiculosus</name>
    <dbReference type="NCBI Taxonomy" id="180088"/>
    <lineage>
        <taxon>Eukaryota</taxon>
        <taxon>Fungi</taxon>
        <taxon>Dikarya</taxon>
        <taxon>Basidiomycota</taxon>
        <taxon>Agaricomycotina</taxon>
        <taxon>Agaricomycetes</taxon>
        <taxon>Agaricomycetidae</taxon>
        <taxon>Boletales</taxon>
        <taxon>Suillineae</taxon>
        <taxon>Rhizopogonaceae</taxon>
        <taxon>Rhizopogon</taxon>
    </lineage>
</organism>
<evidence type="ECO:0000313" key="1">
    <source>
        <dbReference type="EMBL" id="OJA20313.1"/>
    </source>
</evidence>
<proteinExistence type="predicted"/>
<dbReference type="AlphaFoldDB" id="A0A1J8R3U6"/>
<protein>
    <submittedName>
        <fullName evidence="1">Uncharacterized protein</fullName>
    </submittedName>
</protein>